<dbReference type="InterPro" id="IPR027385">
    <property type="entry name" value="Beta-barrel_OMP"/>
</dbReference>
<organism evidence="4 5">
    <name type="scientific">Pseudoteredinibacter isoporae</name>
    <dbReference type="NCBI Taxonomy" id="570281"/>
    <lineage>
        <taxon>Bacteria</taxon>
        <taxon>Pseudomonadati</taxon>
        <taxon>Pseudomonadota</taxon>
        <taxon>Gammaproteobacteria</taxon>
        <taxon>Cellvibrionales</taxon>
        <taxon>Cellvibrionaceae</taxon>
        <taxon>Pseudoteredinibacter</taxon>
    </lineage>
</organism>
<feature type="domain" description="Outer membrane protein beta-barrel" evidence="3">
    <location>
        <begin position="13"/>
        <end position="209"/>
    </location>
</feature>
<dbReference type="RefSeq" id="WP_166848413.1">
    <property type="nucleotide sequence ID" value="NZ_JAAONY010000001.1"/>
</dbReference>
<protein>
    <submittedName>
        <fullName evidence="4">Opacity protein-like surface antigen</fullName>
    </submittedName>
</protein>
<dbReference type="InParanoid" id="A0A7X0JU75"/>
<feature type="signal peptide" evidence="2">
    <location>
        <begin position="1"/>
        <end position="25"/>
    </location>
</feature>
<evidence type="ECO:0000313" key="4">
    <source>
        <dbReference type="EMBL" id="MBB6521471.1"/>
    </source>
</evidence>
<accession>A0A7X0JU75</accession>
<dbReference type="EMBL" id="JACHHT010000001">
    <property type="protein sequence ID" value="MBB6521471.1"/>
    <property type="molecule type" value="Genomic_DNA"/>
</dbReference>
<name>A0A7X0JU75_9GAMM</name>
<comment type="caution">
    <text evidence="4">The sequence shown here is derived from an EMBL/GenBank/DDBJ whole genome shotgun (WGS) entry which is preliminary data.</text>
</comment>
<dbReference type="SUPFAM" id="SSF56925">
    <property type="entry name" value="OMPA-like"/>
    <property type="match status" value="1"/>
</dbReference>
<evidence type="ECO:0000313" key="5">
    <source>
        <dbReference type="Proteomes" id="UP000528457"/>
    </source>
</evidence>
<dbReference type="AlphaFoldDB" id="A0A7X0JU75"/>
<keyword evidence="5" id="KW-1185">Reference proteome</keyword>
<feature type="chain" id="PRO_5030970188" evidence="2">
    <location>
        <begin position="26"/>
        <end position="241"/>
    </location>
</feature>
<dbReference type="InterPro" id="IPR011250">
    <property type="entry name" value="OMP/PagP_B-barrel"/>
</dbReference>
<evidence type="ECO:0000256" key="1">
    <source>
        <dbReference type="ARBA" id="ARBA00022729"/>
    </source>
</evidence>
<sequence>MKIKAPLALAISFTAISLSSTTVIAQQQDSFYLKGQIGVTFAEDENTRDEAAGRLRGIDVETAISSAVAVGYSFSQNYRIELEVAQRSGDLDGAVEDSPFAPIIGSQINSNFDSTSLMINAFYDHPLAKDWNLILGGGIGFSRNDVGAFEIDNLNPNVPNFIAPRGQQTEFAWNLGVGLAYKLSERSSLELMYRHIDLGEASSDPEQFDETLLGAPVATEAGADLWDAELNEISLGLRVHF</sequence>
<evidence type="ECO:0000259" key="3">
    <source>
        <dbReference type="Pfam" id="PF13505"/>
    </source>
</evidence>
<keyword evidence="1 2" id="KW-0732">Signal</keyword>
<evidence type="ECO:0000256" key="2">
    <source>
        <dbReference type="SAM" id="SignalP"/>
    </source>
</evidence>
<gene>
    <name evidence="4" type="ORF">HNR48_001749</name>
</gene>
<dbReference type="Gene3D" id="2.40.160.20">
    <property type="match status" value="1"/>
</dbReference>
<dbReference type="Pfam" id="PF13505">
    <property type="entry name" value="OMP_b-brl"/>
    <property type="match status" value="1"/>
</dbReference>
<dbReference type="Proteomes" id="UP000528457">
    <property type="component" value="Unassembled WGS sequence"/>
</dbReference>
<proteinExistence type="predicted"/>
<reference evidence="4 5" key="1">
    <citation type="submission" date="2020-08" db="EMBL/GenBank/DDBJ databases">
        <title>Genomic Encyclopedia of Type Strains, Phase IV (KMG-IV): sequencing the most valuable type-strain genomes for metagenomic binning, comparative biology and taxonomic classification.</title>
        <authorList>
            <person name="Goeker M."/>
        </authorList>
    </citation>
    <scope>NUCLEOTIDE SEQUENCE [LARGE SCALE GENOMIC DNA]</scope>
    <source>
        <strain evidence="4 5">DSM 22368</strain>
    </source>
</reference>